<dbReference type="InterPro" id="IPR039605">
    <property type="entry name" value="AHL"/>
</dbReference>
<keyword evidence="9" id="KW-1185">Reference proteome</keyword>
<evidence type="ECO:0000256" key="2">
    <source>
        <dbReference type="ARBA" id="ARBA00023015"/>
    </source>
</evidence>
<accession>A0A6J1BX81</accession>
<dbReference type="GO" id="GO:0003680">
    <property type="term" value="F:minor groove of adenine-thymine-rich DNA binding"/>
    <property type="evidence" value="ECO:0007669"/>
    <property type="project" value="UniProtKB-UniRule"/>
</dbReference>
<evidence type="ECO:0000313" key="9">
    <source>
        <dbReference type="Proteomes" id="UP000504603"/>
    </source>
</evidence>
<keyword evidence="4 6" id="KW-0804">Transcription</keyword>
<sequence>YCHYSFNYSITIIVGSAGVGFTPHVITVKAGEDVSSKIMSFSQNGPRAVCILTANGAISNVTLRQPAMSGGTVTYEGRFEILSLSGSYLLSENGGQRSRTGGLSVSLSGPDGRVLGGGVAGLLTAASPVQVVVGSFVADGWRKELQQANQIEQPPASGPHKLAPIRAGMTGASSPPSRGTLSESSGGPGSPFNQSAGGCNNSNPQGMTAIPWK</sequence>
<feature type="domain" description="PPC" evidence="8">
    <location>
        <begin position="17"/>
        <end position="157"/>
    </location>
</feature>
<dbReference type="Pfam" id="PF03479">
    <property type="entry name" value="PCC"/>
    <property type="match status" value="1"/>
</dbReference>
<evidence type="ECO:0000259" key="8">
    <source>
        <dbReference type="PROSITE" id="PS51742"/>
    </source>
</evidence>
<feature type="region of interest" description="Disordered" evidence="7">
    <location>
        <begin position="149"/>
        <end position="213"/>
    </location>
</feature>
<name>A0A6J1BX81_MOMCH</name>
<dbReference type="PANTHER" id="PTHR31500">
    <property type="entry name" value="AT-HOOK MOTIF NUCLEAR-LOCALIZED PROTEIN 9"/>
    <property type="match status" value="1"/>
</dbReference>
<dbReference type="Proteomes" id="UP000504603">
    <property type="component" value="Unplaced"/>
</dbReference>
<dbReference type="AlphaFoldDB" id="A0A6J1BX81"/>
<dbReference type="Gene3D" id="3.30.1330.80">
    <property type="entry name" value="Hypothetical protein, similar to alpha- acetolactate decarboxylase, domain 2"/>
    <property type="match status" value="1"/>
</dbReference>
<evidence type="ECO:0000256" key="4">
    <source>
        <dbReference type="ARBA" id="ARBA00023163"/>
    </source>
</evidence>
<evidence type="ECO:0000313" key="10">
    <source>
        <dbReference type="RefSeq" id="XP_022133884.1"/>
    </source>
</evidence>
<evidence type="ECO:0000256" key="1">
    <source>
        <dbReference type="ARBA" id="ARBA00004123"/>
    </source>
</evidence>
<dbReference type="SUPFAM" id="SSF117856">
    <property type="entry name" value="AF0104/ALDC/Ptd012-like"/>
    <property type="match status" value="1"/>
</dbReference>
<gene>
    <name evidence="10" type="primary">LOC111006325</name>
</gene>
<dbReference type="InterPro" id="IPR005175">
    <property type="entry name" value="PPC_dom"/>
</dbReference>
<dbReference type="KEGG" id="mcha:111006325"/>
<dbReference type="PANTHER" id="PTHR31500:SF57">
    <property type="entry name" value="AT-HOOK MOTIF NUCLEAR-LOCALIZED PROTEIN 10"/>
    <property type="match status" value="1"/>
</dbReference>
<keyword evidence="3 6" id="KW-0238">DNA-binding</keyword>
<dbReference type="CDD" id="cd11378">
    <property type="entry name" value="DUF296"/>
    <property type="match status" value="1"/>
</dbReference>
<dbReference type="GO" id="GO:0005634">
    <property type="term" value="C:nucleus"/>
    <property type="evidence" value="ECO:0007669"/>
    <property type="project" value="UniProtKB-SubCell"/>
</dbReference>
<organism evidence="9 10">
    <name type="scientific">Momordica charantia</name>
    <name type="common">Bitter gourd</name>
    <name type="synonym">Balsam pear</name>
    <dbReference type="NCBI Taxonomy" id="3673"/>
    <lineage>
        <taxon>Eukaryota</taxon>
        <taxon>Viridiplantae</taxon>
        <taxon>Streptophyta</taxon>
        <taxon>Embryophyta</taxon>
        <taxon>Tracheophyta</taxon>
        <taxon>Spermatophyta</taxon>
        <taxon>Magnoliopsida</taxon>
        <taxon>eudicotyledons</taxon>
        <taxon>Gunneridae</taxon>
        <taxon>Pentapetalae</taxon>
        <taxon>rosids</taxon>
        <taxon>fabids</taxon>
        <taxon>Cucurbitales</taxon>
        <taxon>Cucurbitaceae</taxon>
        <taxon>Momordiceae</taxon>
        <taxon>Momordica</taxon>
    </lineage>
</organism>
<feature type="non-terminal residue" evidence="10">
    <location>
        <position position="1"/>
    </location>
</feature>
<dbReference type="OrthoDB" id="1750003at2759"/>
<evidence type="ECO:0000256" key="6">
    <source>
        <dbReference type="RuleBase" id="RU367031"/>
    </source>
</evidence>
<protein>
    <recommendedName>
        <fullName evidence="6">AT-hook motif nuclear-localized protein</fullName>
    </recommendedName>
</protein>
<reference evidence="10" key="1">
    <citation type="submission" date="2025-08" db="UniProtKB">
        <authorList>
            <consortium name="RefSeq"/>
        </authorList>
    </citation>
    <scope>IDENTIFICATION</scope>
    <source>
        <strain evidence="10">OHB3-1</strain>
    </source>
</reference>
<dbReference type="PROSITE" id="PS51742">
    <property type="entry name" value="PPC"/>
    <property type="match status" value="1"/>
</dbReference>
<dbReference type="FunFam" id="3.30.1330.80:FF:000003">
    <property type="entry name" value="AT-hook motif nuclear-localized protein 1-like"/>
    <property type="match status" value="1"/>
</dbReference>
<comment type="subcellular location">
    <subcellularLocation>
        <location evidence="1 6">Nucleus</location>
    </subcellularLocation>
</comment>
<comment type="domain">
    <text evidence="6">The PPC domain mediates interactions between AHL proteins.</text>
</comment>
<keyword evidence="5 6" id="KW-0539">Nucleus</keyword>
<keyword evidence="2 6" id="KW-0805">Transcription regulation</keyword>
<feature type="compositionally biased region" description="Polar residues" evidence="7">
    <location>
        <begin position="171"/>
        <end position="206"/>
    </location>
</feature>
<comment type="function">
    <text evidence="6">Transcription factor that specifically binds AT-rich DNA sequences related to the nuclear matrix attachment regions (MARs).</text>
</comment>
<proteinExistence type="predicted"/>
<evidence type="ECO:0000256" key="7">
    <source>
        <dbReference type="SAM" id="MobiDB-lite"/>
    </source>
</evidence>
<evidence type="ECO:0000256" key="5">
    <source>
        <dbReference type="ARBA" id="ARBA00023242"/>
    </source>
</evidence>
<dbReference type="GeneID" id="111006325"/>
<evidence type="ECO:0000256" key="3">
    <source>
        <dbReference type="ARBA" id="ARBA00023125"/>
    </source>
</evidence>
<dbReference type="RefSeq" id="XP_022133884.1">
    <property type="nucleotide sequence ID" value="XM_022278192.1"/>
</dbReference>